<evidence type="ECO:0000313" key="2">
    <source>
        <dbReference type="EMBL" id="ARU17047.1"/>
    </source>
</evidence>
<keyword evidence="3" id="KW-1185">Reference proteome</keyword>
<dbReference type="CDD" id="cd10747">
    <property type="entry name" value="DnaJ_C"/>
    <property type="match status" value="1"/>
</dbReference>
<dbReference type="SUPFAM" id="SSF49493">
    <property type="entry name" value="HSP40/DnaJ peptide-binding domain"/>
    <property type="match status" value="2"/>
</dbReference>
<dbReference type="PANTHER" id="PTHR43096">
    <property type="entry name" value="DNAJ HOMOLOG 1, MITOCHONDRIAL-RELATED"/>
    <property type="match status" value="1"/>
</dbReference>
<feature type="domain" description="J" evidence="1">
    <location>
        <begin position="3"/>
        <end position="68"/>
    </location>
</feature>
<dbReference type="InterPro" id="IPR001623">
    <property type="entry name" value="DnaJ_domain"/>
</dbReference>
<dbReference type="SMART" id="SM00271">
    <property type="entry name" value="DnaJ"/>
    <property type="match status" value="1"/>
</dbReference>
<gene>
    <name evidence="2" type="ORF">A9D14_13835</name>
</gene>
<evidence type="ECO:0000313" key="3">
    <source>
        <dbReference type="Proteomes" id="UP000195807"/>
    </source>
</evidence>
<dbReference type="InterPro" id="IPR018253">
    <property type="entry name" value="DnaJ_domain_CS"/>
</dbReference>
<name>A0A1Z1FEC7_9SPHN</name>
<dbReference type="PROSITE" id="PS00636">
    <property type="entry name" value="DNAJ_1"/>
    <property type="match status" value="1"/>
</dbReference>
<accession>A0A1Z1FEC7</accession>
<protein>
    <submittedName>
        <fullName evidence="2">Molecular chaperone DnaJ</fullName>
    </submittedName>
</protein>
<dbReference type="GO" id="GO:0005737">
    <property type="term" value="C:cytoplasm"/>
    <property type="evidence" value="ECO:0007669"/>
    <property type="project" value="TreeGrafter"/>
</dbReference>
<dbReference type="CDD" id="cd06257">
    <property type="entry name" value="DnaJ"/>
    <property type="match status" value="1"/>
</dbReference>
<dbReference type="PRINTS" id="PR00625">
    <property type="entry name" value="JDOMAIN"/>
</dbReference>
<dbReference type="PANTHER" id="PTHR43096:SF10">
    <property type="entry name" value="CHAPERONE PROTEIN DNAJ A6, CHLOROPLASTIC"/>
    <property type="match status" value="1"/>
</dbReference>
<sequence>MADPYSILGIARGASEQDIKSAYRKLAKQFHPDANKDNPGAADRFSQITQAYDLLSDKDKRAKFDRGEIDMDGNPKMPFGYGQRGGGQYRQAGGNPFGGMGGGASTDDVDLSDLFEGIFGGGGQRRARGGQDNPFGGMGGGGMGGGGMGGGFAGAQRRPTKGANVNYRLAVTLTDIANLEKQRITLADGKTIDLKLPDGAEDGTQMRLAGKGDPGPAGNGDAIVTIVEQAHRFFRRDGDDVRLDLPITLDEAVNGAKIKVPTTSGAVMLTVSPGSSSGKVLRLKGKGFTRKDGSRGDQLVTLTIDLPEQDPELARRLEGWTDIRNIRSRLSE</sequence>
<dbReference type="RefSeq" id="WP_066847553.1">
    <property type="nucleotide sequence ID" value="NZ_CP019602.1"/>
</dbReference>
<dbReference type="InterPro" id="IPR008971">
    <property type="entry name" value="HSP40/DnaJ_pept-bd"/>
</dbReference>
<proteinExistence type="predicted"/>
<dbReference type="SUPFAM" id="SSF46565">
    <property type="entry name" value="Chaperone J-domain"/>
    <property type="match status" value="1"/>
</dbReference>
<dbReference type="STRING" id="450378.GCA_001661675_02778"/>
<dbReference type="FunFam" id="2.60.260.20:FF:000013">
    <property type="entry name" value="DnaJ subfamily B member 11"/>
    <property type="match status" value="1"/>
</dbReference>
<reference evidence="2 3" key="1">
    <citation type="submission" date="2017-01" db="EMBL/GenBank/DDBJ databases">
        <title>Complete genome sequence of esterase-producing bacterium Croceicoccus marinus E4A9.</title>
        <authorList>
            <person name="Wu Y.-H."/>
            <person name="Cheng H."/>
            <person name="Xu L."/>
            <person name="Huo Y.-Y."/>
            <person name="Wang C.-S."/>
            <person name="Xu X.-W."/>
        </authorList>
    </citation>
    <scope>NUCLEOTIDE SEQUENCE [LARGE SCALE GENOMIC DNA]</scope>
    <source>
        <strain evidence="2 3">E4A9</strain>
    </source>
</reference>
<dbReference type="Pfam" id="PF00226">
    <property type="entry name" value="DnaJ"/>
    <property type="match status" value="1"/>
</dbReference>
<evidence type="ECO:0000259" key="1">
    <source>
        <dbReference type="PROSITE" id="PS50076"/>
    </source>
</evidence>
<dbReference type="KEGG" id="cman:A9D14_13835"/>
<dbReference type="Proteomes" id="UP000195807">
    <property type="component" value="Chromosome"/>
</dbReference>
<dbReference type="Pfam" id="PF01556">
    <property type="entry name" value="DnaJ_C"/>
    <property type="match status" value="1"/>
</dbReference>
<organism evidence="2 3">
    <name type="scientific">Croceicoccus marinus</name>
    <dbReference type="NCBI Taxonomy" id="450378"/>
    <lineage>
        <taxon>Bacteria</taxon>
        <taxon>Pseudomonadati</taxon>
        <taxon>Pseudomonadota</taxon>
        <taxon>Alphaproteobacteria</taxon>
        <taxon>Sphingomonadales</taxon>
        <taxon>Erythrobacteraceae</taxon>
        <taxon>Croceicoccus</taxon>
    </lineage>
</organism>
<dbReference type="AlphaFoldDB" id="A0A1Z1FEC7"/>
<dbReference type="Gene3D" id="2.60.260.20">
    <property type="entry name" value="Urease metallochaperone UreE, N-terminal domain"/>
    <property type="match status" value="2"/>
</dbReference>
<dbReference type="OrthoDB" id="9779889at2"/>
<dbReference type="PROSITE" id="PS50076">
    <property type="entry name" value="DNAJ_2"/>
    <property type="match status" value="1"/>
</dbReference>
<dbReference type="InterPro" id="IPR002939">
    <property type="entry name" value="DnaJ_C"/>
</dbReference>
<dbReference type="GO" id="GO:0042026">
    <property type="term" value="P:protein refolding"/>
    <property type="evidence" value="ECO:0007669"/>
    <property type="project" value="TreeGrafter"/>
</dbReference>
<dbReference type="GO" id="GO:0051082">
    <property type="term" value="F:unfolded protein binding"/>
    <property type="evidence" value="ECO:0007669"/>
    <property type="project" value="InterPro"/>
</dbReference>
<dbReference type="EMBL" id="CP019602">
    <property type="protein sequence ID" value="ARU17047.1"/>
    <property type="molecule type" value="Genomic_DNA"/>
</dbReference>
<dbReference type="InterPro" id="IPR036869">
    <property type="entry name" value="J_dom_sf"/>
</dbReference>
<dbReference type="Gene3D" id="1.10.287.110">
    <property type="entry name" value="DnaJ domain"/>
    <property type="match status" value="1"/>
</dbReference>